<dbReference type="EMBL" id="JBBHLL010000139">
    <property type="protein sequence ID" value="KAK7813049.1"/>
    <property type="molecule type" value="Genomic_DNA"/>
</dbReference>
<proteinExistence type="predicted"/>
<keyword evidence="1 5" id="KW-0645">Protease</keyword>
<dbReference type="GO" id="GO:0006508">
    <property type="term" value="P:proteolysis"/>
    <property type="evidence" value="ECO:0007669"/>
    <property type="project" value="UniProtKB-KW"/>
</dbReference>
<dbReference type="PROSITE" id="PS00135">
    <property type="entry name" value="TRYPSIN_SER"/>
    <property type="match status" value="1"/>
</dbReference>
<dbReference type="InterPro" id="IPR033116">
    <property type="entry name" value="TRYPSIN_SER"/>
</dbReference>
<dbReference type="Pfam" id="PF00089">
    <property type="entry name" value="Trypsin"/>
    <property type="match status" value="1"/>
</dbReference>
<dbReference type="SUPFAM" id="SSF50494">
    <property type="entry name" value="Trypsin-like serine proteases"/>
    <property type="match status" value="1"/>
</dbReference>
<dbReference type="InterPro" id="IPR001314">
    <property type="entry name" value="Peptidase_S1A"/>
</dbReference>
<keyword evidence="9" id="KW-1185">Reference proteome</keyword>
<evidence type="ECO:0000256" key="2">
    <source>
        <dbReference type="ARBA" id="ARBA00022801"/>
    </source>
</evidence>
<gene>
    <name evidence="8" type="ORF">U0070_021896</name>
</gene>
<dbReference type="InterPro" id="IPR001254">
    <property type="entry name" value="Trypsin_dom"/>
</dbReference>
<dbReference type="PROSITE" id="PS00134">
    <property type="entry name" value="TRYPSIN_HIS"/>
    <property type="match status" value="1"/>
</dbReference>
<keyword evidence="4" id="KW-1015">Disulfide bond</keyword>
<feature type="non-terminal residue" evidence="8">
    <location>
        <position position="1"/>
    </location>
</feature>
<dbReference type="InterPro" id="IPR043504">
    <property type="entry name" value="Peptidase_S1_PA_chymotrypsin"/>
</dbReference>
<organism evidence="8 9">
    <name type="scientific">Myodes glareolus</name>
    <name type="common">Bank vole</name>
    <name type="synonym">Clethrionomys glareolus</name>
    <dbReference type="NCBI Taxonomy" id="447135"/>
    <lineage>
        <taxon>Eukaryota</taxon>
        <taxon>Metazoa</taxon>
        <taxon>Chordata</taxon>
        <taxon>Craniata</taxon>
        <taxon>Vertebrata</taxon>
        <taxon>Euteleostomi</taxon>
        <taxon>Mammalia</taxon>
        <taxon>Eutheria</taxon>
        <taxon>Euarchontoglires</taxon>
        <taxon>Glires</taxon>
        <taxon>Rodentia</taxon>
        <taxon>Myomorpha</taxon>
        <taxon>Muroidea</taxon>
        <taxon>Cricetidae</taxon>
        <taxon>Arvicolinae</taxon>
        <taxon>Myodes</taxon>
    </lineage>
</organism>
<accession>A0AAW0IES6</accession>
<reference evidence="8 9" key="1">
    <citation type="journal article" date="2023" name="bioRxiv">
        <title>Conserved and derived expression patterns and positive selection on dental genes reveal complex evolutionary context of ever-growing rodent molars.</title>
        <authorList>
            <person name="Calamari Z.T."/>
            <person name="Song A."/>
            <person name="Cohen E."/>
            <person name="Akter M."/>
            <person name="Roy R.D."/>
            <person name="Hallikas O."/>
            <person name="Christensen M.M."/>
            <person name="Li P."/>
            <person name="Marangoni P."/>
            <person name="Jernvall J."/>
            <person name="Klein O.D."/>
        </authorList>
    </citation>
    <scope>NUCLEOTIDE SEQUENCE [LARGE SCALE GENOMIC DNA]</scope>
    <source>
        <strain evidence="8">V071</strain>
    </source>
</reference>
<evidence type="ECO:0000313" key="9">
    <source>
        <dbReference type="Proteomes" id="UP001488838"/>
    </source>
</evidence>
<dbReference type="AlphaFoldDB" id="A0AAW0IES6"/>
<protein>
    <recommendedName>
        <fullName evidence="7">Peptidase S1 domain-containing protein</fullName>
    </recommendedName>
</protein>
<dbReference type="Proteomes" id="UP001488838">
    <property type="component" value="Unassembled WGS sequence"/>
</dbReference>
<evidence type="ECO:0000256" key="6">
    <source>
        <dbReference type="SAM" id="SignalP"/>
    </source>
</evidence>
<dbReference type="PROSITE" id="PS50240">
    <property type="entry name" value="TRYPSIN_DOM"/>
    <property type="match status" value="1"/>
</dbReference>
<evidence type="ECO:0000256" key="4">
    <source>
        <dbReference type="ARBA" id="ARBA00023157"/>
    </source>
</evidence>
<evidence type="ECO:0000313" key="8">
    <source>
        <dbReference type="EMBL" id="KAK7813049.1"/>
    </source>
</evidence>
<dbReference type="PRINTS" id="PR00722">
    <property type="entry name" value="CHYMOTRYPSIN"/>
</dbReference>
<sequence>RQASQMQGTRAQQLGQGWSGACLLAALLLCFSLLPLHAQDYTPPQRAPHTVYVWPIPKGPQAQQNERPSCPLSPADADIWGTKRMHPECKCLAAGIVSTVCGRTNFQGKIYGGQMASSERWPWQASLLFRGSHICGAVLIDKNWVVSAAHCFQRSRKPSDYRILLGYNQLGSPTESSRQMTVNMLILHENYNKFYHQGNNIALIQLHKPVTYSSSIFPVCVPENTTKVPRDRSCWISGWGMLREDGEYTGWVKREAEVSVVDDKECEAFFQTPESATKYKAIKDDMICAGDINNGKSVCRGDSGGPLVCSLNGYWYVVGLAWWTTACLEPISSPNIFTKVAYFSNWIKKKKEETPDADPFLAPAEENATTLVGWRSFNTGTTLKPSICRALLSSQVLLLRSAWFQIL</sequence>
<dbReference type="PANTHER" id="PTHR24252:SF7">
    <property type="entry name" value="HYALIN"/>
    <property type="match status" value="1"/>
</dbReference>
<evidence type="ECO:0000256" key="5">
    <source>
        <dbReference type="RuleBase" id="RU363034"/>
    </source>
</evidence>
<keyword evidence="2 5" id="KW-0378">Hydrolase</keyword>
<dbReference type="GO" id="GO:0004252">
    <property type="term" value="F:serine-type endopeptidase activity"/>
    <property type="evidence" value="ECO:0007669"/>
    <property type="project" value="InterPro"/>
</dbReference>
<dbReference type="InterPro" id="IPR009003">
    <property type="entry name" value="Peptidase_S1_PA"/>
</dbReference>
<feature type="chain" id="PRO_5043934279" description="Peptidase S1 domain-containing protein" evidence="6">
    <location>
        <begin position="39"/>
        <end position="407"/>
    </location>
</feature>
<keyword evidence="3 5" id="KW-0720">Serine protease</keyword>
<evidence type="ECO:0000259" key="7">
    <source>
        <dbReference type="PROSITE" id="PS50240"/>
    </source>
</evidence>
<evidence type="ECO:0000256" key="1">
    <source>
        <dbReference type="ARBA" id="ARBA00022670"/>
    </source>
</evidence>
<dbReference type="FunFam" id="2.40.10.10:FF:000039">
    <property type="entry name" value="Brain-specific serine protease 4"/>
    <property type="match status" value="1"/>
</dbReference>
<evidence type="ECO:0000256" key="3">
    <source>
        <dbReference type="ARBA" id="ARBA00022825"/>
    </source>
</evidence>
<keyword evidence="6" id="KW-0732">Signal</keyword>
<dbReference type="Gene3D" id="2.40.10.10">
    <property type="entry name" value="Trypsin-like serine proteases"/>
    <property type="match status" value="1"/>
</dbReference>
<feature type="signal peptide" evidence="6">
    <location>
        <begin position="1"/>
        <end position="38"/>
    </location>
</feature>
<dbReference type="SMART" id="SM00020">
    <property type="entry name" value="Tryp_SPc"/>
    <property type="match status" value="1"/>
</dbReference>
<dbReference type="InterPro" id="IPR018114">
    <property type="entry name" value="TRYPSIN_HIS"/>
</dbReference>
<comment type="caution">
    <text evidence="8">The sequence shown here is derived from an EMBL/GenBank/DDBJ whole genome shotgun (WGS) entry which is preliminary data.</text>
</comment>
<dbReference type="PANTHER" id="PTHR24252">
    <property type="entry name" value="ACROSIN-RELATED"/>
    <property type="match status" value="1"/>
</dbReference>
<feature type="domain" description="Peptidase S1" evidence="7">
    <location>
        <begin position="110"/>
        <end position="352"/>
    </location>
</feature>
<dbReference type="CDD" id="cd00190">
    <property type="entry name" value="Tryp_SPc"/>
    <property type="match status" value="1"/>
</dbReference>
<name>A0AAW0IES6_MYOGA</name>